<dbReference type="AlphaFoldDB" id="A0AA43B1X3"/>
<dbReference type="RefSeq" id="WP_280028043.1">
    <property type="nucleotide sequence ID" value="NZ_JAOCKG010000008.1"/>
</dbReference>
<proteinExistence type="predicted"/>
<dbReference type="Proteomes" id="UP001161276">
    <property type="component" value="Unassembled WGS sequence"/>
</dbReference>
<dbReference type="EMBL" id="JAOCKG010000008">
    <property type="protein sequence ID" value="MDH2052548.1"/>
    <property type="molecule type" value="Genomic_DNA"/>
</dbReference>
<name>A0AA43B1X3_9BURK</name>
<reference evidence="1" key="1">
    <citation type="submission" date="2022-09" db="EMBL/GenBank/DDBJ databases">
        <title>Intensive care unit water sources are persistently colonized with multi-drug resistant bacteria and are the site of extensive horizontal gene transfer of antibiotic resistance genes.</title>
        <authorList>
            <person name="Diorio-Toth L."/>
        </authorList>
    </citation>
    <scope>NUCLEOTIDE SEQUENCE</scope>
    <source>
        <strain evidence="1">GD03676</strain>
    </source>
</reference>
<protein>
    <submittedName>
        <fullName evidence="1">Uncharacterized protein</fullName>
    </submittedName>
</protein>
<organism evidence="1 2">
    <name type="scientific">Achromobacter marplatensis</name>
    <dbReference type="NCBI Taxonomy" id="470868"/>
    <lineage>
        <taxon>Bacteria</taxon>
        <taxon>Pseudomonadati</taxon>
        <taxon>Pseudomonadota</taxon>
        <taxon>Betaproteobacteria</taxon>
        <taxon>Burkholderiales</taxon>
        <taxon>Alcaligenaceae</taxon>
        <taxon>Achromobacter</taxon>
    </lineage>
</organism>
<evidence type="ECO:0000313" key="1">
    <source>
        <dbReference type="EMBL" id="MDH2052548.1"/>
    </source>
</evidence>
<evidence type="ECO:0000313" key="2">
    <source>
        <dbReference type="Proteomes" id="UP001161276"/>
    </source>
</evidence>
<accession>A0AA43B1X3</accession>
<gene>
    <name evidence="1" type="ORF">N5K24_19245</name>
</gene>
<sequence>MHMPTISQVPSVAVKSAARGIFTKSGVNSMIDGFPRWVDDEIHNWARSQWEGEWPGPGRALLDEPTVCAFPPQPGHAHDDEPSRIPVNHERARQVHRLYETLPLVEQRVIQAEYTRRAEYGDLPARMRQEKACRVIGVSLPYYKVALGSFKQQVWRMFE</sequence>
<comment type="caution">
    <text evidence="1">The sequence shown here is derived from an EMBL/GenBank/DDBJ whole genome shotgun (WGS) entry which is preliminary data.</text>
</comment>